<accession>A0A0L6JXK6</accession>
<keyword evidence="3" id="KW-1185">Reference proteome</keyword>
<dbReference type="PANTHER" id="PTHR45766">
    <property type="entry name" value="DNA ANNEALING HELICASE AND ENDONUCLEASE ZRANB3 FAMILY MEMBER"/>
    <property type="match status" value="1"/>
</dbReference>
<proteinExistence type="predicted"/>
<dbReference type="PATRIC" id="fig|398512.5.peg.5722"/>
<dbReference type="Gene3D" id="3.40.50.300">
    <property type="entry name" value="P-loop containing nucleotide triphosphate hydrolases"/>
    <property type="match status" value="1"/>
</dbReference>
<evidence type="ECO:0000256" key="1">
    <source>
        <dbReference type="ARBA" id="ARBA00022801"/>
    </source>
</evidence>
<dbReference type="AlphaFoldDB" id="A0A0L6JXK6"/>
<name>A0A0L6JXK6_9FIRM</name>
<gene>
    <name evidence="2" type="ORF">Bccel_5454</name>
</gene>
<keyword evidence="1" id="KW-0378">Hydrolase</keyword>
<dbReference type="InterPro" id="IPR027417">
    <property type="entry name" value="P-loop_NTPase"/>
</dbReference>
<reference evidence="3" key="1">
    <citation type="submission" date="2015-07" db="EMBL/GenBank/DDBJ databases">
        <title>Near-Complete Genome Sequence of the Cellulolytic Bacterium Bacteroides (Pseudobacteroides) cellulosolvens ATCC 35603.</title>
        <authorList>
            <person name="Dassa B."/>
            <person name="Utturkar S.M."/>
            <person name="Klingeman D.M."/>
            <person name="Hurt R.A."/>
            <person name="Keller M."/>
            <person name="Xu J."/>
            <person name="Reddy Y.H.K."/>
            <person name="Borovok I."/>
            <person name="Grinberg I.R."/>
            <person name="Lamed R."/>
            <person name="Zhivin O."/>
            <person name="Bayer E.A."/>
            <person name="Brown S.D."/>
        </authorList>
    </citation>
    <scope>NUCLEOTIDE SEQUENCE [LARGE SCALE GENOMIC DNA]</scope>
    <source>
        <strain evidence="3">DSM 2933</strain>
    </source>
</reference>
<protein>
    <recommendedName>
        <fullName evidence="4">SNF2-related protein</fullName>
    </recommendedName>
</protein>
<dbReference type="EMBL" id="LGTC01000001">
    <property type="protein sequence ID" value="KNY30177.1"/>
    <property type="molecule type" value="Genomic_DNA"/>
</dbReference>
<dbReference type="STRING" id="398512.Bccel_5454"/>
<sequence>MGEVRILLGSTLKLGTGTNVQDKLIAVHHLDCPWRPSDIEQRDGRILRQGNENPVISIFRYVTKGTFDAYLWQIQEQKLKYISQVMTGKSISRSCEDMDETVLSAAEVKAIATSNPLLAEKNGS</sequence>
<evidence type="ECO:0000313" key="3">
    <source>
        <dbReference type="Proteomes" id="UP000036923"/>
    </source>
</evidence>
<dbReference type="Proteomes" id="UP000036923">
    <property type="component" value="Unassembled WGS sequence"/>
</dbReference>
<organism evidence="2 3">
    <name type="scientific">Pseudobacteroides cellulosolvens ATCC 35603 = DSM 2933</name>
    <dbReference type="NCBI Taxonomy" id="398512"/>
    <lineage>
        <taxon>Bacteria</taxon>
        <taxon>Bacillati</taxon>
        <taxon>Bacillota</taxon>
        <taxon>Clostridia</taxon>
        <taxon>Eubacteriales</taxon>
        <taxon>Oscillospiraceae</taxon>
        <taxon>Pseudobacteroides</taxon>
    </lineage>
</organism>
<dbReference type="SUPFAM" id="SSF52540">
    <property type="entry name" value="P-loop containing nucleoside triphosphate hydrolases"/>
    <property type="match status" value="1"/>
</dbReference>
<dbReference type="GO" id="GO:0016787">
    <property type="term" value="F:hydrolase activity"/>
    <property type="evidence" value="ECO:0007669"/>
    <property type="project" value="UniProtKB-KW"/>
</dbReference>
<evidence type="ECO:0008006" key="4">
    <source>
        <dbReference type="Google" id="ProtNLM"/>
    </source>
</evidence>
<comment type="caution">
    <text evidence="2">The sequence shown here is derived from an EMBL/GenBank/DDBJ whole genome shotgun (WGS) entry which is preliminary data.</text>
</comment>
<evidence type="ECO:0000313" key="2">
    <source>
        <dbReference type="EMBL" id="KNY30177.1"/>
    </source>
</evidence>
<dbReference type="PANTHER" id="PTHR45766:SF6">
    <property type="entry name" value="SWI_SNF-RELATED MATRIX-ASSOCIATED ACTIN-DEPENDENT REGULATOR OF CHROMATIN SUBFAMILY A-LIKE PROTEIN 1"/>
    <property type="match status" value="1"/>
</dbReference>